<sequence length="870" mass="98594">MASNSKRSRPKTLTLTEKIEVIQRHEKGGIGARRLAKDFGVGKTQIQNILKKKDQYVDDYEKNAPGNKKRNAKQTGNEDINKLCWEFFCDSTSRVVACTGPLLQEKAREFAEQLGVTGFKASNGWLESFKKRHNIRASTMVGESGGVDKSTVEDWKKKIPDVTAGYAPENIFNMDESGLFYRTTTKRTLSVQGEQCTGGKQAKDRVTIMLCASMTGEKLKPLIIGKSARPRCFKHVNVRSLPVTYRNNKTAWMTSDLFLEWLQTLDRKMGQQNRRILLFADNAPSHPDIELVNVELKFFPPNTTSKLQPMDQGIIQTVKLKYRKRQLRRILQELESDRVSTGPQIAKRLTLLEAIQWVKQAWDETTPETIQKCFGKAGFLEQSADVRDESMEDEEVEIESQEGPEQQRMDNLAHELFGCDFSELAAIDEDVATCDTEGRDWGQDAAVLLKDVRDAEGDGEEDDDDAHDDNNSTTSSMDLNSLLEMVKQAQVFCAKEGFGEALTAFHAADDIRRDIVTGTVEPTDSDCEWESDEEEEEEGEAKSEEEKLVDDLKEKAKLAEGDKEDAMDENVEGIPEFWLTVFKNCELINDMVQEHDENILKHLTDVTVDFTEQPMGFTLLFHFEANEYFSNTTLTKHYVVRSEPDDQDPFAFEGPEIISCKGCHIDWKKGKNVTVKVVKKKQKHKGRGTTRMVTKTIQNDSFFNFFNPPQVPEDGSELDDDAETILAADFEIGHFFRERIVPKAVLYFTGEAMEDEEYEEEEGEEGEGEEEGEEGEEDEEHDPDWKPPAGVSLLFQPFSPPLGCMMQRHDERVQRSRRSVSSSSYYKDLTDQWKRHICQTATPFQPSVSLGALHRPPSRQKGGGSFSGLG</sequence>
<dbReference type="PROSITE" id="PS50960">
    <property type="entry name" value="HTH_PSQ"/>
    <property type="match status" value="1"/>
</dbReference>
<dbReference type="Pfam" id="PF04218">
    <property type="entry name" value="CENP-B_N"/>
    <property type="match status" value="1"/>
</dbReference>
<feature type="compositionally biased region" description="Acidic residues" evidence="6">
    <location>
        <begin position="457"/>
        <end position="467"/>
    </location>
</feature>
<dbReference type="InterPro" id="IPR006600">
    <property type="entry name" value="HTH_CenpB_DNA-bd_dom"/>
</dbReference>
<dbReference type="InterPro" id="IPR050863">
    <property type="entry name" value="CenT-Element_Derived"/>
</dbReference>
<dbReference type="InterPro" id="IPR002164">
    <property type="entry name" value="NAP_family"/>
</dbReference>
<proteinExistence type="inferred from homology"/>
<feature type="domain" description="HTH CENPB-type" evidence="8">
    <location>
        <begin position="68"/>
        <end position="139"/>
    </location>
</feature>
<evidence type="ECO:0000256" key="4">
    <source>
        <dbReference type="ARBA" id="ARBA00023242"/>
    </source>
</evidence>
<feature type="region of interest" description="Disordered" evidence="6">
    <location>
        <begin position="848"/>
        <end position="870"/>
    </location>
</feature>
<dbReference type="EMBL" id="OV696688">
    <property type="protein sequence ID" value="CAH1257105.1"/>
    <property type="molecule type" value="Genomic_DNA"/>
</dbReference>
<dbReference type="OrthoDB" id="27325at2759"/>
<dbReference type="Proteomes" id="UP000838412">
    <property type="component" value="Chromosome 3"/>
</dbReference>
<protein>
    <submittedName>
        <fullName evidence="9">NAP1L1 protein</fullName>
    </submittedName>
</protein>
<feature type="domain" description="HTH psq-type" evidence="7">
    <location>
        <begin position="4"/>
        <end position="56"/>
    </location>
</feature>
<evidence type="ECO:0000256" key="6">
    <source>
        <dbReference type="SAM" id="MobiDB-lite"/>
    </source>
</evidence>
<dbReference type="InterPro" id="IPR036397">
    <property type="entry name" value="RNaseH_sf"/>
</dbReference>
<evidence type="ECO:0000259" key="8">
    <source>
        <dbReference type="PROSITE" id="PS51253"/>
    </source>
</evidence>
<dbReference type="InterPro" id="IPR004875">
    <property type="entry name" value="DDE_SF_endonuclease_dom"/>
</dbReference>
<dbReference type="GO" id="GO:0006334">
    <property type="term" value="P:nucleosome assembly"/>
    <property type="evidence" value="ECO:0007669"/>
    <property type="project" value="InterPro"/>
</dbReference>
<dbReference type="Gene3D" id="3.30.420.10">
    <property type="entry name" value="Ribonuclease H-like superfamily/Ribonuclease H"/>
    <property type="match status" value="1"/>
</dbReference>
<comment type="subcellular location">
    <subcellularLocation>
        <location evidence="1 5">Nucleus</location>
    </subcellularLocation>
</comment>
<dbReference type="Pfam" id="PF03184">
    <property type="entry name" value="DDE_1"/>
    <property type="match status" value="1"/>
</dbReference>
<keyword evidence="10" id="KW-1185">Reference proteome</keyword>
<accession>A0A8J9ZNF3</accession>
<feature type="region of interest" description="Disordered" evidence="6">
    <location>
        <begin position="455"/>
        <end position="476"/>
    </location>
</feature>
<dbReference type="SUPFAM" id="SSF143113">
    <property type="entry name" value="NAP-like"/>
    <property type="match status" value="1"/>
</dbReference>
<comment type="similarity">
    <text evidence="2">Belongs to the nucleosome assembly protein (NAP) family.</text>
</comment>
<evidence type="ECO:0000256" key="2">
    <source>
        <dbReference type="ARBA" id="ARBA00009947"/>
    </source>
</evidence>
<evidence type="ECO:0000259" key="7">
    <source>
        <dbReference type="PROSITE" id="PS50960"/>
    </source>
</evidence>
<dbReference type="PROSITE" id="PS51253">
    <property type="entry name" value="HTH_CENPB"/>
    <property type="match status" value="1"/>
</dbReference>
<feature type="DNA-binding region" description="H-T-H motif" evidence="5">
    <location>
        <begin position="32"/>
        <end position="52"/>
    </location>
</feature>
<keyword evidence="4 5" id="KW-0539">Nucleus</keyword>
<dbReference type="InterPro" id="IPR009057">
    <property type="entry name" value="Homeodomain-like_sf"/>
</dbReference>
<dbReference type="Pfam" id="PF00956">
    <property type="entry name" value="NAP"/>
    <property type="match status" value="1"/>
</dbReference>
<feature type="compositionally biased region" description="Acidic residues" evidence="6">
    <location>
        <begin position="523"/>
        <end position="539"/>
    </location>
</feature>
<dbReference type="Pfam" id="PF03221">
    <property type="entry name" value="HTH_Tnp_Tc5"/>
    <property type="match status" value="1"/>
</dbReference>
<dbReference type="SUPFAM" id="SSF46689">
    <property type="entry name" value="Homeodomain-like"/>
    <property type="match status" value="2"/>
</dbReference>
<dbReference type="SMART" id="SM00674">
    <property type="entry name" value="CENPB"/>
    <property type="match status" value="1"/>
</dbReference>
<evidence type="ECO:0000256" key="1">
    <source>
        <dbReference type="ARBA" id="ARBA00004123"/>
    </source>
</evidence>
<dbReference type="PANTHER" id="PTHR19303">
    <property type="entry name" value="TRANSPOSON"/>
    <property type="match status" value="1"/>
</dbReference>
<dbReference type="Gene3D" id="1.10.10.60">
    <property type="entry name" value="Homeodomain-like"/>
    <property type="match status" value="2"/>
</dbReference>
<feature type="region of interest" description="Disordered" evidence="6">
    <location>
        <begin position="519"/>
        <end position="548"/>
    </location>
</feature>
<dbReference type="FunFam" id="1.10.10.60:FF:000708">
    <property type="entry name" value="Uncharacterized protein"/>
    <property type="match status" value="1"/>
</dbReference>
<name>A0A8J9ZNF3_BRALA</name>
<organism evidence="9 10">
    <name type="scientific">Branchiostoma lanceolatum</name>
    <name type="common">Common lancelet</name>
    <name type="synonym">Amphioxus lanceolatum</name>
    <dbReference type="NCBI Taxonomy" id="7740"/>
    <lineage>
        <taxon>Eukaryota</taxon>
        <taxon>Metazoa</taxon>
        <taxon>Chordata</taxon>
        <taxon>Cephalochordata</taxon>
        <taxon>Leptocardii</taxon>
        <taxon>Amphioxiformes</taxon>
        <taxon>Branchiostomatidae</taxon>
        <taxon>Branchiostoma</taxon>
    </lineage>
</organism>
<keyword evidence="3 5" id="KW-0238">DNA-binding</keyword>
<evidence type="ECO:0000313" key="10">
    <source>
        <dbReference type="Proteomes" id="UP000838412"/>
    </source>
</evidence>
<dbReference type="FunFam" id="3.30.1120.90:FF:000001">
    <property type="entry name" value="Nucleosome assembly protein 1-like 1"/>
    <property type="match status" value="1"/>
</dbReference>
<evidence type="ECO:0000256" key="3">
    <source>
        <dbReference type="ARBA" id="ARBA00023125"/>
    </source>
</evidence>
<dbReference type="PANTHER" id="PTHR19303:SF73">
    <property type="entry name" value="PROTEIN PDC2"/>
    <property type="match status" value="1"/>
</dbReference>
<gene>
    <name evidence="9" type="primary">NAP1L1</name>
    <name evidence="9" type="ORF">BLAG_LOCUS15140</name>
</gene>
<evidence type="ECO:0000313" key="9">
    <source>
        <dbReference type="EMBL" id="CAH1257105.1"/>
    </source>
</evidence>
<feature type="region of interest" description="Disordered" evidence="6">
    <location>
        <begin position="752"/>
        <end position="787"/>
    </location>
</feature>
<dbReference type="GO" id="GO:0003677">
    <property type="term" value="F:DNA binding"/>
    <property type="evidence" value="ECO:0007669"/>
    <property type="project" value="UniProtKB-UniRule"/>
</dbReference>
<evidence type="ECO:0000256" key="5">
    <source>
        <dbReference type="PROSITE-ProRule" id="PRU00320"/>
    </source>
</evidence>
<feature type="compositionally biased region" description="Gly residues" evidence="6">
    <location>
        <begin position="861"/>
        <end position="870"/>
    </location>
</feature>
<dbReference type="InterPro" id="IPR037231">
    <property type="entry name" value="NAP-like_sf"/>
</dbReference>
<feature type="compositionally biased region" description="Acidic residues" evidence="6">
    <location>
        <begin position="752"/>
        <end position="782"/>
    </location>
</feature>
<reference evidence="9" key="1">
    <citation type="submission" date="2022-01" db="EMBL/GenBank/DDBJ databases">
        <authorList>
            <person name="Braso-Vives M."/>
        </authorList>
    </citation>
    <scope>NUCLEOTIDE SEQUENCE</scope>
</reference>
<dbReference type="AlphaFoldDB" id="A0A8J9ZNF3"/>
<dbReference type="GO" id="GO:0005634">
    <property type="term" value="C:nucleus"/>
    <property type="evidence" value="ECO:0007669"/>
    <property type="project" value="UniProtKB-SubCell"/>
</dbReference>
<dbReference type="InterPro" id="IPR007889">
    <property type="entry name" value="HTH_Psq"/>
</dbReference>
<dbReference type="Gene3D" id="3.30.1120.90">
    <property type="entry name" value="Nucleosome assembly protein"/>
    <property type="match status" value="1"/>
</dbReference>